<dbReference type="InterPro" id="IPR002104">
    <property type="entry name" value="Integrase_catalytic"/>
</dbReference>
<dbReference type="GO" id="GO:0003677">
    <property type="term" value="F:DNA binding"/>
    <property type="evidence" value="ECO:0007669"/>
    <property type="project" value="InterPro"/>
</dbReference>
<dbReference type="EMBL" id="LNCD01000105">
    <property type="protein sequence ID" value="KWV47073.1"/>
    <property type="molecule type" value="Genomic_DNA"/>
</dbReference>
<dbReference type="InterPro" id="IPR011010">
    <property type="entry name" value="DNA_brk_join_enz"/>
</dbReference>
<dbReference type="GO" id="GO:0006310">
    <property type="term" value="P:DNA recombination"/>
    <property type="evidence" value="ECO:0007669"/>
    <property type="project" value="UniProtKB-KW"/>
</dbReference>
<gene>
    <name evidence="3" type="ORF">AS026_13975</name>
</gene>
<dbReference type="GO" id="GO:0015074">
    <property type="term" value="P:DNA integration"/>
    <property type="evidence" value="ECO:0007669"/>
    <property type="project" value="InterPro"/>
</dbReference>
<dbReference type="Proteomes" id="UP000068164">
    <property type="component" value="Unassembled WGS sequence"/>
</dbReference>
<dbReference type="OrthoDB" id="7873969at2"/>
<dbReference type="InterPro" id="IPR013762">
    <property type="entry name" value="Integrase-like_cat_sf"/>
</dbReference>
<keyword evidence="4" id="KW-1185">Reference proteome</keyword>
<dbReference type="RefSeq" id="WP_062372529.1">
    <property type="nucleotide sequence ID" value="NZ_LNCD01000105.1"/>
</dbReference>
<comment type="caution">
    <text evidence="3">The sequence shown here is derived from an EMBL/GenBank/DDBJ whole genome shotgun (WGS) entry which is preliminary data.</text>
</comment>
<evidence type="ECO:0000256" key="1">
    <source>
        <dbReference type="ARBA" id="ARBA00023172"/>
    </source>
</evidence>
<dbReference type="PROSITE" id="PS51898">
    <property type="entry name" value="TYR_RECOMBINASE"/>
    <property type="match status" value="1"/>
</dbReference>
<accession>A0A109JDV0</accession>
<organism evidence="3 4">
    <name type="scientific">Rhizobium altiplani</name>
    <dbReference type="NCBI Taxonomy" id="1864509"/>
    <lineage>
        <taxon>Bacteria</taxon>
        <taxon>Pseudomonadati</taxon>
        <taxon>Pseudomonadota</taxon>
        <taxon>Alphaproteobacteria</taxon>
        <taxon>Hyphomicrobiales</taxon>
        <taxon>Rhizobiaceae</taxon>
        <taxon>Rhizobium/Agrobacterium group</taxon>
        <taxon>Rhizobium</taxon>
    </lineage>
</organism>
<evidence type="ECO:0000313" key="4">
    <source>
        <dbReference type="Proteomes" id="UP000068164"/>
    </source>
</evidence>
<reference evidence="3 4" key="1">
    <citation type="submission" date="2015-11" db="EMBL/GenBank/DDBJ databases">
        <title>Draft Genome Sequence of the Strain BR 10423 (Rhizobium sp.) isolated from nodules of Mimosa pudica.</title>
        <authorList>
            <person name="Barauna A.C."/>
            <person name="Zilli J.E."/>
            <person name="Simoes-Araujo J.L."/>
            <person name="Reis V.M."/>
            <person name="James E.K."/>
            <person name="Reis F.B.Jr."/>
            <person name="Rouws L.F."/>
            <person name="Passos S.R."/>
            <person name="Gois S.R."/>
        </authorList>
    </citation>
    <scope>NUCLEOTIDE SEQUENCE [LARGE SCALE GENOMIC DNA]</scope>
    <source>
        <strain evidence="3 4">BR10423</strain>
    </source>
</reference>
<dbReference type="CDD" id="cd00397">
    <property type="entry name" value="DNA_BRE_C"/>
    <property type="match status" value="1"/>
</dbReference>
<feature type="domain" description="Tyr recombinase" evidence="2">
    <location>
        <begin position="173"/>
        <end position="366"/>
    </location>
</feature>
<keyword evidence="1" id="KW-0233">DNA recombination</keyword>
<dbReference type="Gene3D" id="1.10.443.10">
    <property type="entry name" value="Intergrase catalytic core"/>
    <property type="match status" value="1"/>
</dbReference>
<sequence length="384" mass="42843">MARKSRFADYPHVLQLKNGKLVFRHPLIGQKTLPADIGSEEFADAYEKLRLLVDAPAAEAKPAIKKPTFADAYVAWKKSDEWKAYESKTIKGHVRHAKAFLEAPMTKTSKATFAEAPVDTPEAEMLPCLRKTVASHAAHKAKRVAVTIRKLYAAAIKEEWCLRNLGCDVEQVELPPSSPEKVWPDDICERFERRHQLGSSARTAYALARYGVGRRGDVAKIERDNLRTKRYIDENDQIQVATVIEFMTQKNQHNGGSVKVTVVVRPELEMVLNALDRSKGGTMLKTQAGKPFSQKSLSNQMAVWTRQAGLEPGYTLHGLRRTFGSEIAEGGADLFTVQKAMGHRSPTTTAIYMDQLNEEPMAFRAAAAAKKRSAEVKRLRAAEK</sequence>
<proteinExistence type="predicted"/>
<protein>
    <recommendedName>
        <fullName evidence="2">Tyr recombinase domain-containing protein</fullName>
    </recommendedName>
</protein>
<evidence type="ECO:0000313" key="3">
    <source>
        <dbReference type="EMBL" id="KWV47073.1"/>
    </source>
</evidence>
<dbReference type="SUPFAM" id="SSF56349">
    <property type="entry name" value="DNA breaking-rejoining enzymes"/>
    <property type="match status" value="1"/>
</dbReference>
<dbReference type="AlphaFoldDB" id="A0A109JDV0"/>
<dbReference type="Pfam" id="PF00589">
    <property type="entry name" value="Phage_integrase"/>
    <property type="match status" value="1"/>
</dbReference>
<evidence type="ECO:0000259" key="2">
    <source>
        <dbReference type="PROSITE" id="PS51898"/>
    </source>
</evidence>
<name>A0A109JDV0_9HYPH</name>